<proteinExistence type="predicted"/>
<feature type="non-terminal residue" evidence="1">
    <location>
        <position position="1"/>
    </location>
</feature>
<reference evidence="2" key="1">
    <citation type="submission" date="2016-05" db="EMBL/GenBank/DDBJ databases">
        <title>Comparative genomics of biotechnologically important yeasts.</title>
        <authorList>
            <consortium name="DOE Joint Genome Institute"/>
            <person name="Riley R."/>
            <person name="Haridas S."/>
            <person name="Wolfe K.H."/>
            <person name="Lopes M.R."/>
            <person name="Hittinger C.T."/>
            <person name="Goker M."/>
            <person name="Salamov A."/>
            <person name="Wisecaver J."/>
            <person name="Long T.M."/>
            <person name="Aerts A.L."/>
            <person name="Barry K."/>
            <person name="Choi C."/>
            <person name="Clum A."/>
            <person name="Coughlan A.Y."/>
            <person name="Deshpande S."/>
            <person name="Douglass A.P."/>
            <person name="Hanson S.J."/>
            <person name="Klenk H.-P."/>
            <person name="Labutti K."/>
            <person name="Lapidus A."/>
            <person name="Lindquist E."/>
            <person name="Lipzen A."/>
            <person name="Meier-Kolthoff J.P."/>
            <person name="Ohm R.A."/>
            <person name="Otillar R.P."/>
            <person name="Pangilinan J."/>
            <person name="Peng Y."/>
            <person name="Rokas A."/>
            <person name="Rosa C.A."/>
            <person name="Scheuner C."/>
            <person name="Sibirny A.A."/>
            <person name="Slot J.C."/>
            <person name="Stielow J.B."/>
            <person name="Sun H."/>
            <person name="Kurtzman C.P."/>
            <person name="Blackwell M."/>
            <person name="Grigoriev I.V."/>
            <person name="Jeffries T.W."/>
        </authorList>
    </citation>
    <scope>NUCLEOTIDE SEQUENCE [LARGE SCALE GENOMIC DNA]</scope>
    <source>
        <strain evidence="2">NRRL Y-17324</strain>
    </source>
</reference>
<feature type="non-terminal residue" evidence="1">
    <location>
        <position position="90"/>
    </location>
</feature>
<dbReference type="Proteomes" id="UP000094285">
    <property type="component" value="Unassembled WGS sequence"/>
</dbReference>
<organism evidence="1 2">
    <name type="scientific">Suhomyces tanzawaensis NRRL Y-17324</name>
    <dbReference type="NCBI Taxonomy" id="984487"/>
    <lineage>
        <taxon>Eukaryota</taxon>
        <taxon>Fungi</taxon>
        <taxon>Dikarya</taxon>
        <taxon>Ascomycota</taxon>
        <taxon>Saccharomycotina</taxon>
        <taxon>Pichiomycetes</taxon>
        <taxon>Debaryomycetaceae</taxon>
        <taxon>Suhomyces</taxon>
    </lineage>
</organism>
<name>A0A1E4SDW5_9ASCO</name>
<protein>
    <submittedName>
        <fullName evidence="1">Uncharacterized protein</fullName>
    </submittedName>
</protein>
<gene>
    <name evidence="1" type="ORF">CANTADRAFT_35064</name>
</gene>
<sequence>DISEEQAKTISQFGETLKNNPELAKLLDGFQSLLATKGIATGGQPPSLTQMMKILADKDIREHLSKLKAVLDASNIKINQQDLSALTDLY</sequence>
<dbReference type="EMBL" id="KV453914">
    <property type="protein sequence ID" value="ODV77709.1"/>
    <property type="molecule type" value="Genomic_DNA"/>
</dbReference>
<dbReference type="OrthoDB" id="10008801at2759"/>
<keyword evidence="2" id="KW-1185">Reference proteome</keyword>
<dbReference type="RefSeq" id="XP_020062831.1">
    <property type="nucleotide sequence ID" value="XM_020208617.1"/>
</dbReference>
<evidence type="ECO:0000313" key="2">
    <source>
        <dbReference type="Proteomes" id="UP000094285"/>
    </source>
</evidence>
<dbReference type="GeneID" id="30982754"/>
<evidence type="ECO:0000313" key="1">
    <source>
        <dbReference type="EMBL" id="ODV77709.1"/>
    </source>
</evidence>
<accession>A0A1E4SDW5</accession>
<dbReference type="AlphaFoldDB" id="A0A1E4SDW5"/>